<dbReference type="AlphaFoldDB" id="D8LRS8"/>
<feature type="compositionally biased region" description="Basic and acidic residues" evidence="1">
    <location>
        <begin position="49"/>
        <end position="69"/>
    </location>
</feature>
<evidence type="ECO:0008006" key="5">
    <source>
        <dbReference type="Google" id="ProtNLM"/>
    </source>
</evidence>
<feature type="chain" id="PRO_5003117511" description="RxLR effector candidate protein" evidence="2">
    <location>
        <begin position="25"/>
        <end position="475"/>
    </location>
</feature>
<reference evidence="3 4" key="1">
    <citation type="journal article" date="2010" name="Nature">
        <title>The Ectocarpus genome and the independent evolution of multicellularity in brown algae.</title>
        <authorList>
            <person name="Cock J.M."/>
            <person name="Sterck L."/>
            <person name="Rouze P."/>
            <person name="Scornet D."/>
            <person name="Allen A.E."/>
            <person name="Amoutzias G."/>
            <person name="Anthouard V."/>
            <person name="Artiguenave F."/>
            <person name="Aury J.M."/>
            <person name="Badger J.H."/>
            <person name="Beszteri B."/>
            <person name="Billiau K."/>
            <person name="Bonnet E."/>
            <person name="Bothwell J.H."/>
            <person name="Bowler C."/>
            <person name="Boyen C."/>
            <person name="Brownlee C."/>
            <person name="Carrano C.J."/>
            <person name="Charrier B."/>
            <person name="Cho G.Y."/>
            <person name="Coelho S.M."/>
            <person name="Collen J."/>
            <person name="Corre E."/>
            <person name="Da Silva C."/>
            <person name="Delage L."/>
            <person name="Delaroque N."/>
            <person name="Dittami S.M."/>
            <person name="Doulbeau S."/>
            <person name="Elias M."/>
            <person name="Farnham G."/>
            <person name="Gachon C.M."/>
            <person name="Gschloessl B."/>
            <person name="Heesch S."/>
            <person name="Jabbari K."/>
            <person name="Jubin C."/>
            <person name="Kawai H."/>
            <person name="Kimura K."/>
            <person name="Kloareg B."/>
            <person name="Kupper F.C."/>
            <person name="Lang D."/>
            <person name="Le Bail A."/>
            <person name="Leblanc C."/>
            <person name="Lerouge P."/>
            <person name="Lohr M."/>
            <person name="Lopez P.J."/>
            <person name="Martens C."/>
            <person name="Maumus F."/>
            <person name="Michel G."/>
            <person name="Miranda-Saavedra D."/>
            <person name="Morales J."/>
            <person name="Moreau H."/>
            <person name="Motomura T."/>
            <person name="Nagasato C."/>
            <person name="Napoli C.A."/>
            <person name="Nelson D.R."/>
            <person name="Nyvall-Collen P."/>
            <person name="Peters A.F."/>
            <person name="Pommier C."/>
            <person name="Potin P."/>
            <person name="Poulain J."/>
            <person name="Quesneville H."/>
            <person name="Read B."/>
            <person name="Rensing S.A."/>
            <person name="Ritter A."/>
            <person name="Rousvoal S."/>
            <person name="Samanta M."/>
            <person name="Samson G."/>
            <person name="Schroeder D.C."/>
            <person name="Segurens B."/>
            <person name="Strittmatter M."/>
            <person name="Tonon T."/>
            <person name="Tregear J.W."/>
            <person name="Valentin K."/>
            <person name="von Dassow P."/>
            <person name="Yamagishi T."/>
            <person name="Van de Peer Y."/>
            <person name="Wincker P."/>
        </authorList>
    </citation>
    <scope>NUCLEOTIDE SEQUENCE [LARGE SCALE GENOMIC DNA]</scope>
    <source>
        <strain evidence="4">Ec32 / CCAP1310/4</strain>
    </source>
</reference>
<gene>
    <name evidence="3" type="ORF">Esi_0007_0147</name>
</gene>
<dbReference type="Gene3D" id="1.25.40.90">
    <property type="match status" value="1"/>
</dbReference>
<feature type="compositionally biased region" description="Acidic residues" evidence="1">
    <location>
        <begin position="459"/>
        <end position="475"/>
    </location>
</feature>
<proteinExistence type="predicted"/>
<feature type="region of interest" description="Disordered" evidence="1">
    <location>
        <begin position="452"/>
        <end position="475"/>
    </location>
</feature>
<dbReference type="Proteomes" id="UP000002630">
    <property type="component" value="Linkage Group LG06"/>
</dbReference>
<sequence>MGHRRLALLGLAVVVLFAVDGAAAASKGAPRAGSQQRRSTKASRSSRPSRRDIDEDEREFQGWDGETKKGTRSSSSSKSSRAARDDGSVGRRVRPSSTPGSSRSSSRYQESGTSRRRSRGMELVPSRRSPPKSSMLSGLAATMKGKAASMQEDAKGKVTEWRNIAKTTVWFSSKMEKFMIQMTWPDDGALDDAWVKDTMNFLESAGNEPPRSPNNPNKRILRKLWLRMTEGDYRTKLKALQILHHTTMDLSSEANGRVRNQFMKMRDETNHKNRNEVYFEPARIMDVTSSGMPFLPLLRSYSSFTLRRMTEVQGGPKQIASTLRSKKTSQPEAVALLRRLDKLICTGMGCKVDRKTLNTITGQVMQLTARDLMTLWRLYVKGLTRLIKGGYKEGRTPAPEAVVQLLTQYGKTQQALERYLTHFKKIVRDRRLFEDNQVDPAALQVCLASVTQADGQGAEAEEEEDDDDDDEEQEE</sequence>
<feature type="region of interest" description="Disordered" evidence="1">
    <location>
        <begin position="24"/>
        <end position="154"/>
    </location>
</feature>
<feature type="compositionally biased region" description="Low complexity" evidence="1">
    <location>
        <begin position="24"/>
        <end position="46"/>
    </location>
</feature>
<feature type="compositionally biased region" description="Low complexity" evidence="1">
    <location>
        <begin position="95"/>
        <end position="112"/>
    </location>
</feature>
<dbReference type="InterPro" id="IPR008942">
    <property type="entry name" value="ENTH_VHS"/>
</dbReference>
<evidence type="ECO:0000313" key="3">
    <source>
        <dbReference type="EMBL" id="CBN73845.1"/>
    </source>
</evidence>
<accession>D8LRS8</accession>
<keyword evidence="2" id="KW-0732">Signal</keyword>
<evidence type="ECO:0000313" key="4">
    <source>
        <dbReference type="Proteomes" id="UP000002630"/>
    </source>
</evidence>
<evidence type="ECO:0000256" key="1">
    <source>
        <dbReference type="SAM" id="MobiDB-lite"/>
    </source>
</evidence>
<organism evidence="3 4">
    <name type="scientific">Ectocarpus siliculosus</name>
    <name type="common">Brown alga</name>
    <name type="synonym">Conferva siliculosa</name>
    <dbReference type="NCBI Taxonomy" id="2880"/>
    <lineage>
        <taxon>Eukaryota</taxon>
        <taxon>Sar</taxon>
        <taxon>Stramenopiles</taxon>
        <taxon>Ochrophyta</taxon>
        <taxon>PX clade</taxon>
        <taxon>Phaeophyceae</taxon>
        <taxon>Ectocarpales</taxon>
        <taxon>Ectocarpaceae</taxon>
        <taxon>Ectocarpus</taxon>
    </lineage>
</organism>
<dbReference type="EMBL" id="FN648926">
    <property type="protein sequence ID" value="CBN73845.1"/>
    <property type="molecule type" value="Genomic_DNA"/>
</dbReference>
<evidence type="ECO:0000256" key="2">
    <source>
        <dbReference type="SAM" id="SignalP"/>
    </source>
</evidence>
<dbReference type="EMBL" id="FN649731">
    <property type="protein sequence ID" value="CBN73845.1"/>
    <property type="molecule type" value="Genomic_DNA"/>
</dbReference>
<name>D8LRS8_ECTSI</name>
<dbReference type="OrthoDB" id="44015at2759"/>
<feature type="signal peptide" evidence="2">
    <location>
        <begin position="1"/>
        <end position="24"/>
    </location>
</feature>
<protein>
    <recommendedName>
        <fullName evidence="5">RxLR effector candidate protein</fullName>
    </recommendedName>
</protein>
<dbReference type="InParanoid" id="D8LRS8"/>
<keyword evidence="4" id="KW-1185">Reference proteome</keyword>